<reference evidence="2" key="1">
    <citation type="journal article" date="2019" name="Int. J. Syst. Evol. Microbiol.">
        <title>The Global Catalogue of Microorganisms (GCM) 10K type strain sequencing project: providing services to taxonomists for standard genome sequencing and annotation.</title>
        <authorList>
            <consortium name="The Broad Institute Genomics Platform"/>
            <consortium name="The Broad Institute Genome Sequencing Center for Infectious Disease"/>
            <person name="Wu L."/>
            <person name="Ma J."/>
        </authorList>
    </citation>
    <scope>NUCLEOTIDE SEQUENCE [LARGE SCALE GENOMIC DNA]</scope>
    <source>
        <strain evidence="2">KCTC 52487</strain>
    </source>
</reference>
<evidence type="ECO:0008006" key="3">
    <source>
        <dbReference type="Google" id="ProtNLM"/>
    </source>
</evidence>
<dbReference type="RefSeq" id="WP_343164299.1">
    <property type="nucleotide sequence ID" value="NZ_JBHRSV010000019.1"/>
</dbReference>
<evidence type="ECO:0000313" key="2">
    <source>
        <dbReference type="Proteomes" id="UP001595379"/>
    </source>
</evidence>
<accession>A0ABV6ZYP0</accession>
<keyword evidence="2" id="KW-1185">Reference proteome</keyword>
<comment type="caution">
    <text evidence="1">The sequence shown here is derived from an EMBL/GenBank/DDBJ whole genome shotgun (WGS) entry which is preliminary data.</text>
</comment>
<gene>
    <name evidence="1" type="ORF">ACFOOR_10370</name>
</gene>
<name>A0ABV6ZYP0_9PROT</name>
<organism evidence="1 2">
    <name type="scientific">Hyphobacterium vulgare</name>
    <dbReference type="NCBI Taxonomy" id="1736751"/>
    <lineage>
        <taxon>Bacteria</taxon>
        <taxon>Pseudomonadati</taxon>
        <taxon>Pseudomonadota</taxon>
        <taxon>Alphaproteobacteria</taxon>
        <taxon>Maricaulales</taxon>
        <taxon>Maricaulaceae</taxon>
        <taxon>Hyphobacterium</taxon>
    </lineage>
</organism>
<protein>
    <recommendedName>
        <fullName evidence="3">Flagellar basal-body/hook protein C-terminal domain-containing protein</fullName>
    </recommendedName>
</protein>
<sequence length="72" mass="7281">MNSVSSTSLAAMTAAQAQVAQAARAVANPRADETGVIEAMVAIKQAEATHSAAAAIARTAAEMEDRVLDILA</sequence>
<evidence type="ECO:0000313" key="1">
    <source>
        <dbReference type="EMBL" id="MFC2926509.1"/>
    </source>
</evidence>
<proteinExistence type="predicted"/>
<dbReference type="Proteomes" id="UP001595379">
    <property type="component" value="Unassembled WGS sequence"/>
</dbReference>
<dbReference type="EMBL" id="JBHRSV010000019">
    <property type="protein sequence ID" value="MFC2926509.1"/>
    <property type="molecule type" value="Genomic_DNA"/>
</dbReference>